<feature type="region of interest" description="Disordered" evidence="1">
    <location>
        <begin position="1"/>
        <end position="58"/>
    </location>
</feature>
<feature type="compositionally biased region" description="Basic and acidic residues" evidence="1">
    <location>
        <begin position="1"/>
        <end position="10"/>
    </location>
</feature>
<dbReference type="RefSeq" id="WP_329513232.1">
    <property type="nucleotide sequence ID" value="NZ_JAYWVC010000584.1"/>
</dbReference>
<gene>
    <name evidence="2" type="ORF">VXC91_45745</name>
</gene>
<comment type="caution">
    <text evidence="2">The sequence shown here is derived from an EMBL/GenBank/DDBJ whole genome shotgun (WGS) entry which is preliminary data.</text>
</comment>
<evidence type="ECO:0000256" key="1">
    <source>
        <dbReference type="SAM" id="MobiDB-lite"/>
    </source>
</evidence>
<sequence>MTRDQAEQHLRDRHGGHRPPAWCAEPWPSLGAIPSGTAEEDDPPSGIGAKRRKSRPLQDGILITISDISRVSI</sequence>
<protein>
    <submittedName>
        <fullName evidence="2">Uncharacterized protein</fullName>
    </submittedName>
</protein>
<reference evidence="2" key="1">
    <citation type="submission" date="2024-01" db="EMBL/GenBank/DDBJ databases">
        <title>First draft genome sequence data of TA4-1, the type strain of Gram-positive actinobacterium Streptomyces chiangmaiensis.</title>
        <authorList>
            <person name="Yasawong M."/>
            <person name="Nantapong N."/>
        </authorList>
    </citation>
    <scope>NUCLEOTIDE SEQUENCE</scope>
    <source>
        <strain evidence="2">TA4-1</strain>
    </source>
</reference>
<accession>A0ABU7FXS8</accession>
<proteinExistence type="predicted"/>
<evidence type="ECO:0000313" key="3">
    <source>
        <dbReference type="Proteomes" id="UP001333996"/>
    </source>
</evidence>
<keyword evidence="3" id="KW-1185">Reference proteome</keyword>
<organism evidence="2 3">
    <name type="scientific">Streptomyces chiangmaiensis</name>
    <dbReference type="NCBI Taxonomy" id="766497"/>
    <lineage>
        <taxon>Bacteria</taxon>
        <taxon>Bacillati</taxon>
        <taxon>Actinomycetota</taxon>
        <taxon>Actinomycetes</taxon>
        <taxon>Kitasatosporales</taxon>
        <taxon>Streptomycetaceae</taxon>
        <taxon>Streptomyces</taxon>
    </lineage>
</organism>
<name>A0ABU7FXS8_9ACTN</name>
<feature type="non-terminal residue" evidence="2">
    <location>
        <position position="73"/>
    </location>
</feature>
<dbReference type="Proteomes" id="UP001333996">
    <property type="component" value="Unassembled WGS sequence"/>
</dbReference>
<dbReference type="EMBL" id="JAYWVC010000584">
    <property type="protein sequence ID" value="MED7828936.1"/>
    <property type="molecule type" value="Genomic_DNA"/>
</dbReference>
<evidence type="ECO:0000313" key="2">
    <source>
        <dbReference type="EMBL" id="MED7828936.1"/>
    </source>
</evidence>